<gene>
    <name evidence="1" type="ORF">C0J50_3065</name>
</gene>
<dbReference type="EMBL" id="MU545793">
    <property type="protein sequence ID" value="KAI5628575.1"/>
    <property type="molecule type" value="Genomic_DNA"/>
</dbReference>
<comment type="caution">
    <text evidence="1">The sequence shown here is derived from an EMBL/GenBank/DDBJ whole genome shotgun (WGS) entry which is preliminary data.</text>
</comment>
<dbReference type="AlphaFoldDB" id="A0AAD5B681"/>
<protein>
    <submittedName>
        <fullName evidence="1">Uncharacterized protein</fullName>
    </submittedName>
</protein>
<keyword evidence="2" id="KW-1185">Reference proteome</keyword>
<organism evidence="1 2">
    <name type="scientific">Silurus asotus</name>
    <name type="common">Amur catfish</name>
    <name type="synonym">Parasilurus asotus</name>
    <dbReference type="NCBI Taxonomy" id="30991"/>
    <lineage>
        <taxon>Eukaryota</taxon>
        <taxon>Metazoa</taxon>
        <taxon>Chordata</taxon>
        <taxon>Craniata</taxon>
        <taxon>Vertebrata</taxon>
        <taxon>Euteleostomi</taxon>
        <taxon>Actinopterygii</taxon>
        <taxon>Neopterygii</taxon>
        <taxon>Teleostei</taxon>
        <taxon>Ostariophysi</taxon>
        <taxon>Siluriformes</taxon>
        <taxon>Siluridae</taxon>
        <taxon>Silurus</taxon>
    </lineage>
</organism>
<evidence type="ECO:0000313" key="1">
    <source>
        <dbReference type="EMBL" id="KAI5628575.1"/>
    </source>
</evidence>
<dbReference type="Proteomes" id="UP001205998">
    <property type="component" value="Unassembled WGS sequence"/>
</dbReference>
<dbReference type="PANTHER" id="PTHR46238">
    <property type="entry name" value="REVERSE TRANSCRIPTASE DOMAIN-CONTAINING PROTEIN"/>
    <property type="match status" value="1"/>
</dbReference>
<sequence length="103" mass="12344">LEEAELKMLRCSLLVITMDRIRNGFIRGTAHVGRFGDEVRLRWFGHEQRRYMGYISRRMLRMETPGRRKRGRPWRRFMDVVNEDMKVDGLKVADVEEQGNMET</sequence>
<accession>A0AAD5B681</accession>
<feature type="non-terminal residue" evidence="1">
    <location>
        <position position="103"/>
    </location>
</feature>
<feature type="non-terminal residue" evidence="1">
    <location>
        <position position="1"/>
    </location>
</feature>
<proteinExistence type="predicted"/>
<evidence type="ECO:0000313" key="2">
    <source>
        <dbReference type="Proteomes" id="UP001205998"/>
    </source>
</evidence>
<name>A0AAD5B681_SILAS</name>
<reference evidence="1" key="1">
    <citation type="submission" date="2018-07" db="EMBL/GenBank/DDBJ databases">
        <title>Comparative genomics of catfishes provides insights into carnivory and benthic adaptation.</title>
        <authorList>
            <person name="Zhang Y."/>
            <person name="Wang D."/>
            <person name="Peng Z."/>
            <person name="Zheng S."/>
            <person name="Shao F."/>
            <person name="Tao W."/>
        </authorList>
    </citation>
    <scope>NUCLEOTIDE SEQUENCE</scope>
    <source>
        <strain evidence="1">Chongqing</strain>
    </source>
</reference>
<dbReference type="PANTHER" id="PTHR46238:SF8">
    <property type="entry name" value="ENDONUCLEASE_EXONUCLEASE_PHOSPHATASE DOMAIN-CONTAINING PROTEIN"/>
    <property type="match status" value="1"/>
</dbReference>